<proteinExistence type="predicted"/>
<organism evidence="2 3">
    <name type="scientific">Marinobacter similis</name>
    <dbReference type="NCBI Taxonomy" id="1420916"/>
    <lineage>
        <taxon>Bacteria</taxon>
        <taxon>Pseudomonadati</taxon>
        <taxon>Pseudomonadota</taxon>
        <taxon>Gammaproteobacteria</taxon>
        <taxon>Pseudomonadales</taxon>
        <taxon>Marinobacteraceae</taxon>
        <taxon>Marinobacter</taxon>
    </lineage>
</organism>
<dbReference type="EMBL" id="CP007151">
    <property type="protein sequence ID" value="AHI27776.1"/>
    <property type="molecule type" value="Genomic_DNA"/>
</dbReference>
<keyword evidence="3" id="KW-1185">Reference proteome</keyword>
<dbReference type="AlphaFoldDB" id="W5YFA1"/>
<dbReference type="KEGG" id="msx:AU14_01230"/>
<dbReference type="Gene3D" id="1.25.40.10">
    <property type="entry name" value="Tetratricopeptide repeat domain"/>
    <property type="match status" value="2"/>
</dbReference>
<feature type="signal peptide" evidence="1">
    <location>
        <begin position="1"/>
        <end position="25"/>
    </location>
</feature>
<dbReference type="SUPFAM" id="SSF81901">
    <property type="entry name" value="HCP-like"/>
    <property type="match status" value="1"/>
</dbReference>
<evidence type="ECO:0008006" key="4">
    <source>
        <dbReference type="Google" id="ProtNLM"/>
    </source>
</evidence>
<accession>W5YFA1</accession>
<gene>
    <name evidence="2" type="ORF">AU14_01230</name>
</gene>
<keyword evidence="1" id="KW-0732">Signal</keyword>
<evidence type="ECO:0000313" key="3">
    <source>
        <dbReference type="Proteomes" id="UP000061489"/>
    </source>
</evidence>
<sequence>MMFRMFSSLKFAFSIVMLSSVPSLAVPATGQALEKLKEGLVRFGVTTGQLAPVSELAEQLKGKSAEFLRAQVLMSTGRTAEGIEALTNVVEGQYHRAEAALLLGRYQAAQGEISEARQWLEFAVRVGFGETRQEAGYWLAELELKSGRSEKAGPVLAKMEAGFWAANGYLNLSSEYARSDLNPTRALVALRVAMAMAENDSDPERKDHLLNRLRVRAGYLALQNDDPDKAIGFLEKVSLESDNTPQALYLHGLALAEKGNHRASMQSWHRAKKFPLAFAGVADAWIAMGRGFDLSGYLGQAGEAYLAANAAFESERVTLRKLATGIREQGAYKSLVEDSRASDLEWFLADSRTLTQPRMAYLLDFLAQPEAQRAVRRVAALRELGQGLAQQQRDLGILAQSLADQLVLLDAQHDGEATEHRERQMTLVRRLEELTTKPLNAAQAEVLRSVSETLSDSADSLQKLKGRVSARPSTIRKQLDQTRTLRNQTEQLSARSLSLAQQAEKHLDQLALDYVNEQDNEMANAIDKTAQQIAHLYEYLALENIAEATQ</sequence>
<evidence type="ECO:0000313" key="2">
    <source>
        <dbReference type="EMBL" id="AHI27776.1"/>
    </source>
</evidence>
<evidence type="ECO:0000256" key="1">
    <source>
        <dbReference type="SAM" id="SignalP"/>
    </source>
</evidence>
<dbReference type="InterPro" id="IPR011990">
    <property type="entry name" value="TPR-like_helical_dom_sf"/>
</dbReference>
<feature type="chain" id="PRO_5004876509" description="Tetratricopeptide repeat protein" evidence="1">
    <location>
        <begin position="26"/>
        <end position="550"/>
    </location>
</feature>
<dbReference type="HOGENOM" id="CLU_036070_0_0_6"/>
<dbReference type="STRING" id="1420916.AU14_01230"/>
<dbReference type="Proteomes" id="UP000061489">
    <property type="component" value="Chromosome"/>
</dbReference>
<protein>
    <recommendedName>
        <fullName evidence="4">Tetratricopeptide repeat protein</fullName>
    </recommendedName>
</protein>
<name>W5YFA1_9GAMM</name>
<reference evidence="2 3" key="1">
    <citation type="journal article" date="2014" name="Genome Announc.">
        <title>Draft Genome Sequences of Marinobacter similis A3d10T and Marinobacter salarius R9SW1T.</title>
        <authorList>
            <person name="Ivanova E.P."/>
            <person name="Ng H.J."/>
            <person name="Webb H.K."/>
            <person name="Feng G."/>
            <person name="Oshima K."/>
            <person name="Hattori M."/>
            <person name="Ohkuma M."/>
            <person name="Sergeev A.F."/>
            <person name="Mikhailov V.V."/>
            <person name="Crawford R.J."/>
            <person name="Sawabe T."/>
        </authorList>
    </citation>
    <scope>NUCLEOTIDE SEQUENCE [LARGE SCALE GENOMIC DNA]</scope>
    <source>
        <strain evidence="2 3">A3d10</strain>
    </source>
</reference>